<organism evidence="13 14">
    <name type="scientific">Anopheles minimus</name>
    <dbReference type="NCBI Taxonomy" id="112268"/>
    <lineage>
        <taxon>Eukaryota</taxon>
        <taxon>Metazoa</taxon>
        <taxon>Ecdysozoa</taxon>
        <taxon>Arthropoda</taxon>
        <taxon>Hexapoda</taxon>
        <taxon>Insecta</taxon>
        <taxon>Pterygota</taxon>
        <taxon>Neoptera</taxon>
        <taxon>Endopterygota</taxon>
        <taxon>Diptera</taxon>
        <taxon>Nematocera</taxon>
        <taxon>Culicoidea</taxon>
        <taxon>Culicidae</taxon>
        <taxon>Anophelinae</taxon>
        <taxon>Anopheles</taxon>
    </lineage>
</organism>
<dbReference type="EnsemblMetazoa" id="AMIN005790-RA">
    <property type="protein sequence ID" value="AMIN005790-PA"/>
    <property type="gene ID" value="AMIN005790"/>
</dbReference>
<evidence type="ECO:0000256" key="1">
    <source>
        <dbReference type="ARBA" id="ARBA00004123"/>
    </source>
</evidence>
<dbReference type="GO" id="GO:0000724">
    <property type="term" value="P:double-strand break repair via homologous recombination"/>
    <property type="evidence" value="ECO:0007669"/>
    <property type="project" value="InterPro"/>
</dbReference>
<evidence type="ECO:0000256" key="10">
    <source>
        <dbReference type="ARBA" id="ARBA00033326"/>
    </source>
</evidence>
<evidence type="ECO:0000259" key="12">
    <source>
        <dbReference type="Pfam" id="PF14911"/>
    </source>
</evidence>
<evidence type="ECO:0000256" key="5">
    <source>
        <dbReference type="ARBA" id="ARBA00022454"/>
    </source>
</evidence>
<evidence type="ECO:0000256" key="4">
    <source>
        <dbReference type="ARBA" id="ARBA00021061"/>
    </source>
</evidence>
<dbReference type="GO" id="GO:0031297">
    <property type="term" value="P:replication fork processing"/>
    <property type="evidence" value="ECO:0007669"/>
    <property type="project" value="InterPro"/>
</dbReference>
<comment type="subcellular location">
    <subcellularLocation>
        <location evidence="2">Chromosome</location>
    </subcellularLocation>
    <subcellularLocation>
        <location evidence="1">Nucleus</location>
    </subcellularLocation>
</comment>
<reference evidence="13" key="2">
    <citation type="submission" date="2020-05" db="UniProtKB">
        <authorList>
            <consortium name="EnsemblMetazoa"/>
        </authorList>
    </citation>
    <scope>IDENTIFICATION</scope>
    <source>
        <strain evidence="13">MINIMUS1</strain>
    </source>
</reference>
<feature type="domain" description="MMS22-like C-terminal" evidence="12">
    <location>
        <begin position="701"/>
        <end position="1040"/>
    </location>
</feature>
<evidence type="ECO:0000256" key="7">
    <source>
        <dbReference type="ARBA" id="ARBA00022853"/>
    </source>
</evidence>
<evidence type="ECO:0000313" key="14">
    <source>
        <dbReference type="Proteomes" id="UP000075920"/>
    </source>
</evidence>
<dbReference type="InterPro" id="IPR029425">
    <property type="entry name" value="MMS22L_N"/>
</dbReference>
<dbReference type="PANTHER" id="PTHR28547">
    <property type="entry name" value="PROTEIN MMS22-LIKE"/>
    <property type="match status" value="1"/>
</dbReference>
<keyword evidence="8" id="KW-0234">DNA repair</keyword>
<dbReference type="InterPro" id="IPR029424">
    <property type="entry name" value="MMS22L_C"/>
</dbReference>
<sequence>MFDCKLPNCYGVSSLECIQSIARDGGRAYNLSLEMDPTAIILGTEALEFYDLQMHELAIMARERIEKLKFFQRKTSTSIRVHRQEITRVLRLVLDNAKKMREENLNEIVSTVLHVIPEPVEPLMKYGWSCAWDKDFSGYEIYHSALEWRWLLLLALQQRKVCVETTNSVMVHGIIERTPLKTFATMYRELMGNMFDLTYHKFRLHAVEDIATKIAYPCDCVKYMWLGLMVLADTEKFDFWKCFNESIPSVLNEKPNAYLFKIWLVNALAKLHERKLKLVDETSLVTLPNDHTVIDDIVKDFQQLHVEESQARVFMILLEPIVTVLWPARMETLLYLWDYYSTRLAFPFMVETDSMEAMSSVSPSVQEIIEQAAALAAPDSIHDNSVPQRNSFQMFLQLLSWLIRHFTAQGLKKKVQIVFNRVFLKIGPKKYENMTTQAVKNFGLMLLTMVSATSYDHDYTRVSTVIRLVPLTNEATKLPIEATIRRIVVLAQVHMGLLVLFSSTSYDKTSHIGGFLKGFDLLYHKYGDRLQPAMAVMAEGMCLIYNKAITQQSFDRGEMSLLQPWVLKYLRHSASYKWSKLLDVLADSINRSRSSQSEEYYGLINQHIMPFVKEKFLSKAIAPPCIAQIAARMTIYSVPSNTSNKQMSMFNTYVNSPDVCLDQILVYLTEVTQCSKTLASIEQKLLIRQWLKMGIVFDCDRLLDLTRVVYALEEFKALCEIPEYDMFDSKIVPMKLFFTYVAKRYHESDSVVQGEMQMKLHAVFENFNQWFSNPKGIIRQRILAVLVLALKKCPQAFYIKSNLTCLYHIAFQHFFLPFAVLVDRDVQHDLIEDIAMVWHKVIDMLGSMDYRHDPIVGDNVWNMLDKWVAQFVKLPNLIDAQKLLMYFFFGSNEDLVLFAMPRLVTTFVDLNRCLPKPKAAEVMQVLRNLIKCLVKQKDYGKIALFIRTLGLSIMQHGYMCNVTYPTREIAMEILFELLASTDEPFAFAIKEEMRTVFISFTQKYFSLSEDSYTKFMSRIVHRNPKFIGDLIHDIRRRITEIDIDIPCGQDTDGGI</sequence>
<dbReference type="Pfam" id="PF14910">
    <property type="entry name" value="MMS22L_N"/>
    <property type="match status" value="1"/>
</dbReference>
<dbReference type="STRING" id="112268.A0A182W624"/>
<dbReference type="AlphaFoldDB" id="A0A182W624"/>
<evidence type="ECO:0000256" key="2">
    <source>
        <dbReference type="ARBA" id="ARBA00004286"/>
    </source>
</evidence>
<dbReference type="Proteomes" id="UP000075920">
    <property type="component" value="Unassembled WGS sequence"/>
</dbReference>
<evidence type="ECO:0000256" key="3">
    <source>
        <dbReference type="ARBA" id="ARBA00006585"/>
    </source>
</evidence>
<comment type="similarity">
    <text evidence="3">Belongs to the MMS22 family. MMS22L subfamily.</text>
</comment>
<reference evidence="14" key="1">
    <citation type="submission" date="2013-03" db="EMBL/GenBank/DDBJ databases">
        <title>The Genome Sequence of Anopheles minimus MINIMUS1.</title>
        <authorList>
            <consortium name="The Broad Institute Genomics Platform"/>
            <person name="Neafsey D.E."/>
            <person name="Walton C."/>
            <person name="Walker B."/>
            <person name="Young S.K."/>
            <person name="Zeng Q."/>
            <person name="Gargeya S."/>
            <person name="Fitzgerald M."/>
            <person name="Haas B."/>
            <person name="Abouelleil A."/>
            <person name="Allen A.W."/>
            <person name="Alvarado L."/>
            <person name="Arachchi H.M."/>
            <person name="Berlin A.M."/>
            <person name="Chapman S.B."/>
            <person name="Gainer-Dewar J."/>
            <person name="Goldberg J."/>
            <person name="Griggs A."/>
            <person name="Gujja S."/>
            <person name="Hansen M."/>
            <person name="Howarth C."/>
            <person name="Imamovic A."/>
            <person name="Ireland A."/>
            <person name="Larimer J."/>
            <person name="McCowan C."/>
            <person name="Murphy C."/>
            <person name="Pearson M."/>
            <person name="Poon T.W."/>
            <person name="Priest M."/>
            <person name="Roberts A."/>
            <person name="Saif S."/>
            <person name="Shea T."/>
            <person name="Sisk P."/>
            <person name="Sykes S."/>
            <person name="Wortman J."/>
            <person name="Nusbaum C."/>
            <person name="Birren B."/>
        </authorList>
    </citation>
    <scope>NUCLEOTIDE SEQUENCE [LARGE SCALE GENOMIC DNA]</scope>
    <source>
        <strain evidence="14">MINIMUS1</strain>
    </source>
</reference>
<dbReference type="Pfam" id="PF14911">
    <property type="entry name" value="MMS22L_C"/>
    <property type="match status" value="1"/>
</dbReference>
<evidence type="ECO:0000256" key="6">
    <source>
        <dbReference type="ARBA" id="ARBA00022763"/>
    </source>
</evidence>
<dbReference type="GO" id="GO:0006325">
    <property type="term" value="P:chromatin organization"/>
    <property type="evidence" value="ECO:0007669"/>
    <property type="project" value="UniProtKB-KW"/>
</dbReference>
<evidence type="ECO:0000313" key="13">
    <source>
        <dbReference type="EnsemblMetazoa" id="AMIN005790-PA"/>
    </source>
</evidence>
<keyword evidence="5" id="KW-0158">Chromosome</keyword>
<evidence type="ECO:0000259" key="11">
    <source>
        <dbReference type="Pfam" id="PF14910"/>
    </source>
</evidence>
<accession>A0A182W624</accession>
<protein>
    <recommendedName>
        <fullName evidence="4">Protein MMS22-like</fullName>
    </recommendedName>
    <alternativeName>
        <fullName evidence="10">Methyl methanesulfonate-sensitivity protein 22-like</fullName>
    </alternativeName>
</protein>
<keyword evidence="14" id="KW-1185">Reference proteome</keyword>
<proteinExistence type="inferred from homology"/>
<feature type="domain" description="Protein MMS22-like N-terminal" evidence="11">
    <location>
        <begin position="163"/>
        <end position="470"/>
    </location>
</feature>
<keyword evidence="7" id="KW-0156">Chromatin regulator</keyword>
<keyword evidence="6" id="KW-0227">DNA damage</keyword>
<name>A0A182W624_9DIPT</name>
<evidence type="ECO:0000256" key="9">
    <source>
        <dbReference type="ARBA" id="ARBA00023242"/>
    </source>
</evidence>
<dbReference type="PANTHER" id="PTHR28547:SF1">
    <property type="entry name" value="PROTEIN MMS22-LIKE"/>
    <property type="match status" value="1"/>
</dbReference>
<dbReference type="InterPro" id="IPR042320">
    <property type="entry name" value="MMS22-like"/>
</dbReference>
<keyword evidence="9" id="KW-0539">Nucleus</keyword>
<dbReference type="VEuPathDB" id="VectorBase:AMIN005790"/>
<evidence type="ECO:0000256" key="8">
    <source>
        <dbReference type="ARBA" id="ARBA00023204"/>
    </source>
</evidence>
<dbReference type="GO" id="GO:0043596">
    <property type="term" value="C:nuclear replication fork"/>
    <property type="evidence" value="ECO:0007669"/>
    <property type="project" value="TreeGrafter"/>
</dbReference>